<dbReference type="OrthoDB" id="3001700at2759"/>
<protein>
    <submittedName>
        <fullName evidence="2">Uncharacterized protein</fullName>
    </submittedName>
</protein>
<sequence length="198" mass="21002">MADEVKDTAGSAGSKWNAMSEDQKKETFDKLPTEQKKGQTYTEWIKSGYHNQYENWMPWIEDKYLSWFSKDNKASYATKDTLDKSKITGVSQVDKLQDDTNNLVAGQFGQGGLLQPVGDMVSKEGVNRAERGGKDDSGSYGGPASSVTDPMAKTAKGASDGVTSGASSVGSTVTGGAKSAGGYVSSLWGGGSKEEAKK</sequence>
<accession>A0A1V8SP69</accession>
<proteinExistence type="predicted"/>
<dbReference type="AlphaFoldDB" id="A0A1V8SP69"/>
<dbReference type="STRING" id="1507870.A0A1V8SP69"/>
<feature type="compositionally biased region" description="Basic and acidic residues" evidence="1">
    <location>
        <begin position="121"/>
        <end position="137"/>
    </location>
</feature>
<keyword evidence="3" id="KW-1185">Reference proteome</keyword>
<feature type="region of interest" description="Disordered" evidence="1">
    <location>
        <begin position="1"/>
        <end position="38"/>
    </location>
</feature>
<reference evidence="3" key="1">
    <citation type="submission" date="2017-03" db="EMBL/GenBank/DDBJ databases">
        <title>Genomes of endolithic fungi from Antarctica.</title>
        <authorList>
            <person name="Coleine C."/>
            <person name="Masonjones S."/>
            <person name="Stajich J.E."/>
        </authorList>
    </citation>
    <scope>NUCLEOTIDE SEQUENCE [LARGE SCALE GENOMIC DNA]</scope>
    <source>
        <strain evidence="3">CCFEE 5527</strain>
    </source>
</reference>
<comment type="caution">
    <text evidence="2">The sequence shown here is derived from an EMBL/GenBank/DDBJ whole genome shotgun (WGS) entry which is preliminary data.</text>
</comment>
<gene>
    <name evidence="2" type="ORF">B0A48_13655</name>
</gene>
<name>A0A1V8SP69_9PEZI</name>
<feature type="compositionally biased region" description="Low complexity" evidence="1">
    <location>
        <begin position="157"/>
        <end position="177"/>
    </location>
</feature>
<feature type="compositionally biased region" description="Basic and acidic residues" evidence="1">
    <location>
        <begin position="21"/>
        <end position="37"/>
    </location>
</feature>
<dbReference type="Proteomes" id="UP000192596">
    <property type="component" value="Unassembled WGS sequence"/>
</dbReference>
<evidence type="ECO:0000256" key="1">
    <source>
        <dbReference type="SAM" id="MobiDB-lite"/>
    </source>
</evidence>
<dbReference type="InParanoid" id="A0A1V8SP69"/>
<organism evidence="2 3">
    <name type="scientific">Cryoendolithus antarcticus</name>
    <dbReference type="NCBI Taxonomy" id="1507870"/>
    <lineage>
        <taxon>Eukaryota</taxon>
        <taxon>Fungi</taxon>
        <taxon>Dikarya</taxon>
        <taxon>Ascomycota</taxon>
        <taxon>Pezizomycotina</taxon>
        <taxon>Dothideomycetes</taxon>
        <taxon>Dothideomycetidae</taxon>
        <taxon>Cladosporiales</taxon>
        <taxon>Cladosporiaceae</taxon>
        <taxon>Cryoendolithus</taxon>
    </lineage>
</organism>
<dbReference type="EMBL" id="NAJO01000033">
    <property type="protein sequence ID" value="OQO00966.1"/>
    <property type="molecule type" value="Genomic_DNA"/>
</dbReference>
<evidence type="ECO:0000313" key="2">
    <source>
        <dbReference type="EMBL" id="OQO00966.1"/>
    </source>
</evidence>
<evidence type="ECO:0000313" key="3">
    <source>
        <dbReference type="Proteomes" id="UP000192596"/>
    </source>
</evidence>
<feature type="region of interest" description="Disordered" evidence="1">
    <location>
        <begin position="114"/>
        <end position="198"/>
    </location>
</feature>